<organism evidence="1 2">
    <name type="scientific">Dibothriocephalus latus</name>
    <name type="common">Fish tapeworm</name>
    <name type="synonym">Diphyllobothrium latum</name>
    <dbReference type="NCBI Taxonomy" id="60516"/>
    <lineage>
        <taxon>Eukaryota</taxon>
        <taxon>Metazoa</taxon>
        <taxon>Spiralia</taxon>
        <taxon>Lophotrochozoa</taxon>
        <taxon>Platyhelminthes</taxon>
        <taxon>Cestoda</taxon>
        <taxon>Eucestoda</taxon>
        <taxon>Diphyllobothriidea</taxon>
        <taxon>Diphyllobothriidae</taxon>
        <taxon>Dibothriocephalus</taxon>
    </lineage>
</organism>
<proteinExistence type="predicted"/>
<keyword evidence="2" id="KW-1185">Reference proteome</keyword>
<dbReference type="OrthoDB" id="413835at2759"/>
<accession>A0A3P6PIJ3</accession>
<evidence type="ECO:0008006" key="3">
    <source>
        <dbReference type="Google" id="ProtNLM"/>
    </source>
</evidence>
<dbReference type="Proteomes" id="UP000281553">
    <property type="component" value="Unassembled WGS sequence"/>
</dbReference>
<evidence type="ECO:0000313" key="1">
    <source>
        <dbReference type="EMBL" id="VDK36682.1"/>
    </source>
</evidence>
<dbReference type="EMBL" id="UYRU01003938">
    <property type="protein sequence ID" value="VDK36682.1"/>
    <property type="molecule type" value="Genomic_DNA"/>
</dbReference>
<evidence type="ECO:0000313" key="2">
    <source>
        <dbReference type="Proteomes" id="UP000281553"/>
    </source>
</evidence>
<dbReference type="AlphaFoldDB" id="A0A3P6PIJ3"/>
<gene>
    <name evidence="1" type="ORF">DILT_LOCUS797</name>
</gene>
<name>A0A3P6PIJ3_DIBLA</name>
<sequence>MGYQPTNYAIDRIFRKALREEDSIGLAPRCRLTEFDYADDIALSFSDLQSMVSWANEVAKSVSLSINTENPKVISFSISVQEKAPLEINGCQLEVDTSKYLGAN</sequence>
<protein>
    <recommendedName>
        <fullName evidence="3">Reverse transcriptase domain-containing protein</fullName>
    </recommendedName>
</protein>
<reference evidence="1 2" key="1">
    <citation type="submission" date="2018-11" db="EMBL/GenBank/DDBJ databases">
        <authorList>
            <consortium name="Pathogen Informatics"/>
        </authorList>
    </citation>
    <scope>NUCLEOTIDE SEQUENCE [LARGE SCALE GENOMIC DNA]</scope>
</reference>